<evidence type="ECO:0000313" key="10">
    <source>
        <dbReference type="Proteomes" id="UP001610063"/>
    </source>
</evidence>
<accession>A0ABW7NBR0</accession>
<feature type="transmembrane region" description="Helical" evidence="6">
    <location>
        <begin position="88"/>
        <end position="108"/>
    </location>
</feature>
<evidence type="ECO:0000256" key="2">
    <source>
        <dbReference type="ARBA" id="ARBA00022475"/>
    </source>
</evidence>
<dbReference type="NCBIfam" id="NF038404">
    <property type="entry name" value="perm_prefix_2"/>
    <property type="match status" value="1"/>
</dbReference>
<keyword evidence="10" id="KW-1185">Reference proteome</keyword>
<comment type="subcellular location">
    <subcellularLocation>
        <location evidence="1">Cell membrane</location>
        <topology evidence="1">Multi-pass membrane protein</topology>
    </subcellularLocation>
</comment>
<proteinExistence type="predicted"/>
<dbReference type="RefSeq" id="WP_395418508.1">
    <property type="nucleotide sequence ID" value="NZ_JBIPKE010000019.1"/>
</dbReference>
<dbReference type="InterPro" id="IPR003838">
    <property type="entry name" value="ABC3_permease_C"/>
</dbReference>
<dbReference type="EMBL" id="JBIPKE010000019">
    <property type="protein sequence ID" value="MFH6985051.1"/>
    <property type="molecule type" value="Genomic_DNA"/>
</dbReference>
<evidence type="ECO:0000256" key="1">
    <source>
        <dbReference type="ARBA" id="ARBA00004651"/>
    </source>
</evidence>
<keyword evidence="5 6" id="KW-0472">Membrane</keyword>
<dbReference type="Pfam" id="PF12704">
    <property type="entry name" value="MacB_PCD"/>
    <property type="match status" value="1"/>
</dbReference>
<dbReference type="InterPro" id="IPR047699">
    <property type="entry name" value="Permease_put_prefix"/>
</dbReference>
<feature type="domain" description="MacB-like periplasmic core" evidence="8">
    <location>
        <begin position="87"/>
        <end position="313"/>
    </location>
</feature>
<dbReference type="InterPro" id="IPR050250">
    <property type="entry name" value="Macrolide_Exporter_MacB"/>
</dbReference>
<evidence type="ECO:0000313" key="9">
    <source>
        <dbReference type="EMBL" id="MFH6985051.1"/>
    </source>
</evidence>
<feature type="domain" description="ABC3 transporter permease C-terminal" evidence="7">
    <location>
        <begin position="749"/>
        <end position="852"/>
    </location>
</feature>
<feature type="transmembrane region" description="Helical" evidence="6">
    <location>
        <begin position="798"/>
        <end position="817"/>
    </location>
</feature>
<evidence type="ECO:0000259" key="8">
    <source>
        <dbReference type="Pfam" id="PF12704"/>
    </source>
</evidence>
<feature type="transmembrane region" description="Helical" evidence="6">
    <location>
        <begin position="401"/>
        <end position="431"/>
    </location>
</feature>
<sequence>MLGFFRWFCNPDYAEDIEGDLVERFQRTAKKKGVKAAKWLFIKEILLLFRPGIVRSPAGFGEFNQYGMIKNYFKISLRNILRHKTFSALNIAGLSVGIASCLLILIYVNNERSYDTYNHQYNNTYRVLHYFGNQQEIDDFKAIANKDYMVWGNAPVAPALKDYFPEVESVFRFTSPSPWLVSYRDKTFSENNIVFADSTAFEVFDWPMIAGNPKTALNRPNTIVLTKKLAEKYFGVEDPIGQILIMDTEDPFEVTGVIDIPTNSHFSFDGMISMTTFKNRRPEIFENWGYVDFYTYFTVRSGAGMSDFADRIPDFLEKNFTASFNYDVRMEPLSEAYLYSEAGRQPGPSGSLSNIFVFTSVAIFILLIASINFMNLSTARSVERAKEVAIRKTIGSLKSALIFQFLVEAILVSFLAATVAMALVLIGHPYLEMLSGKSLPIDWLFTPRNGVLAVFLVLALGLVSGSYPAFVLSGFKPVRVLKGSFKTSSNGIWLRKTLVTLQFVLSVILLVGTSVVYSQLDFLRTHDLGFNPDRVLVIDYGYDGLVQRKIEVIKRELKQHPDVVGASASRATPGDFFPHAGTGVEEPSGEISYQSPAIYEIDEDFINTFQMNLIAGRSFSVDFPLDSSNALMLNEAAARLYGYSNPADVVGKSFEQWGRRGKVIGVVQDFNYVSLHNKVEPLSLRYGTRENISMLSLRLNSDNYTNTLSELEEIWRQNVPHRPFDTHFLDQNFNAQYEADERFGIIFTVFSGLAVFVACLGLFGLTIFSTAQRTKEVGIRKVLGASTSSIVGLLSRDFLQLFVVSLLVSVPLSWYIMTRWLENFAYSISIGWEVFAWSAICILVTSLVTMSLRTIGTALSNPVDALRDE</sequence>
<feature type="transmembrane region" description="Helical" evidence="6">
    <location>
        <begin position="493"/>
        <end position="517"/>
    </location>
</feature>
<evidence type="ECO:0000256" key="4">
    <source>
        <dbReference type="ARBA" id="ARBA00022989"/>
    </source>
</evidence>
<dbReference type="Proteomes" id="UP001610063">
    <property type="component" value="Unassembled WGS sequence"/>
</dbReference>
<dbReference type="InterPro" id="IPR025857">
    <property type="entry name" value="MacB_PCD"/>
</dbReference>
<gene>
    <name evidence="9" type="ORF">ACHKAR_16465</name>
</gene>
<evidence type="ECO:0000256" key="3">
    <source>
        <dbReference type="ARBA" id="ARBA00022692"/>
    </source>
</evidence>
<organism evidence="9 10">
    <name type="scientific">Marinoscillum luteum</name>
    <dbReference type="NCBI Taxonomy" id="861051"/>
    <lineage>
        <taxon>Bacteria</taxon>
        <taxon>Pseudomonadati</taxon>
        <taxon>Bacteroidota</taxon>
        <taxon>Cytophagia</taxon>
        <taxon>Cytophagales</taxon>
        <taxon>Reichenbachiellaceae</taxon>
        <taxon>Marinoscillum</taxon>
    </lineage>
</organism>
<name>A0ABW7NBR0_9BACT</name>
<feature type="transmembrane region" description="Helical" evidence="6">
    <location>
        <begin position="355"/>
        <end position="376"/>
    </location>
</feature>
<protein>
    <submittedName>
        <fullName evidence="9">ABC transporter permease</fullName>
    </submittedName>
</protein>
<comment type="caution">
    <text evidence="9">The sequence shown here is derived from an EMBL/GenBank/DDBJ whole genome shotgun (WGS) entry which is preliminary data.</text>
</comment>
<evidence type="ECO:0000259" key="7">
    <source>
        <dbReference type="Pfam" id="PF02687"/>
    </source>
</evidence>
<evidence type="ECO:0000256" key="5">
    <source>
        <dbReference type="ARBA" id="ARBA00023136"/>
    </source>
</evidence>
<dbReference type="Pfam" id="PF02687">
    <property type="entry name" value="FtsX"/>
    <property type="match status" value="2"/>
</dbReference>
<reference evidence="9 10" key="1">
    <citation type="journal article" date="2013" name="Int. J. Syst. Evol. Microbiol.">
        <title>Marinoscillum luteum sp. nov., isolated from marine sediment.</title>
        <authorList>
            <person name="Cha I.T."/>
            <person name="Park S.J."/>
            <person name="Kim S.J."/>
            <person name="Kim J.G."/>
            <person name="Jung M.Y."/>
            <person name="Shin K.S."/>
            <person name="Kwon K.K."/>
            <person name="Yang S.H."/>
            <person name="Seo Y.S."/>
            <person name="Rhee S.K."/>
        </authorList>
    </citation>
    <scope>NUCLEOTIDE SEQUENCE [LARGE SCALE GENOMIC DNA]</scope>
    <source>
        <strain evidence="9 10">KCTC 23939</strain>
    </source>
</reference>
<feature type="transmembrane region" description="Helical" evidence="6">
    <location>
        <begin position="823"/>
        <end position="848"/>
    </location>
</feature>
<dbReference type="PANTHER" id="PTHR30572:SF18">
    <property type="entry name" value="ABC-TYPE MACROLIDE FAMILY EXPORT SYSTEM PERMEASE COMPONENT 2"/>
    <property type="match status" value="1"/>
</dbReference>
<keyword evidence="4 6" id="KW-1133">Transmembrane helix</keyword>
<feature type="transmembrane region" description="Helical" evidence="6">
    <location>
        <begin position="743"/>
        <end position="771"/>
    </location>
</feature>
<feature type="transmembrane region" description="Helical" evidence="6">
    <location>
        <begin position="451"/>
        <end position="472"/>
    </location>
</feature>
<evidence type="ECO:0000256" key="6">
    <source>
        <dbReference type="SAM" id="Phobius"/>
    </source>
</evidence>
<keyword evidence="3 6" id="KW-0812">Transmembrane</keyword>
<dbReference type="PANTHER" id="PTHR30572">
    <property type="entry name" value="MEMBRANE COMPONENT OF TRANSPORTER-RELATED"/>
    <property type="match status" value="1"/>
</dbReference>
<keyword evidence="2" id="KW-1003">Cell membrane</keyword>
<feature type="domain" description="ABC3 transporter permease C-terminal" evidence="7">
    <location>
        <begin position="360"/>
        <end position="473"/>
    </location>
</feature>